<dbReference type="CDD" id="cd12913">
    <property type="entry name" value="PDC1_MCP_like"/>
    <property type="match status" value="1"/>
</dbReference>
<feature type="domain" description="HAMP" evidence="12">
    <location>
        <begin position="316"/>
        <end position="369"/>
    </location>
</feature>
<dbReference type="CDD" id="cd06225">
    <property type="entry name" value="HAMP"/>
    <property type="match status" value="1"/>
</dbReference>
<dbReference type="Pfam" id="PF00015">
    <property type="entry name" value="MCPsignal"/>
    <property type="match status" value="1"/>
</dbReference>
<dbReference type="SMART" id="SM00283">
    <property type="entry name" value="MA"/>
    <property type="match status" value="1"/>
</dbReference>
<keyword evidence="6 10" id="KW-0472">Membrane</keyword>
<dbReference type="Gene3D" id="3.30.450.20">
    <property type="entry name" value="PAS domain"/>
    <property type="match status" value="2"/>
</dbReference>
<sequence>MTALSISPITALGERRSGAEAGGKRMLRGIILAVSLAVMLAFFAFSFFIDRHQQALLTREVEAKLDTAGALAATSVANWFAARVMLIEEVADAITADPGAAASLIDNRELLRAFKEVYIGRPDGVFLHVPAEPMPAGYDPRARPWYQAAERAGKVVLTPPYKDATTGRLVITVATPARTKDGLVGVIGGDFFVSALQTHLAAVDFGGMGFAFLVDDKGAIQVHPQDQWVGKSLSDLFSGKAPPISTQITSASIGGHEMLVAFVPLKELEGADWHLAVAIDPQKAFAGLYELRMVAIAGTLVAALACAVLLSQLLHRAIGRPLARMTTAMNGLAQGDLSIAVPDLARRDEIGAMAQAMQVFKQHATARAELEAEAHAAAQAQCRRAETVDGLVAAFNRDITGVLDLVATAAQTLETTARSLTGTADTGARNAQGAAAAAEQASANVRSVAAASEQLATSIGEISSRMNTSRAVAERAATAARDTDGTVQSLVAVSSRISEIVSLINAIADQTNLLALNATIEAARAGTAGKGFAVVAEEVKSLAGQTASATEDISAQIRAIQEASKAAVSAIHEIGAVIEEINTISGAISDAVTQQGAATQEIARSVQQAAAGTAEVSGNIVDVRQGATATGRDAGQVLEAASHLSREARDLRQRVEHFLAAIRSA</sequence>
<comment type="caution">
    <text evidence="13">The sequence shown here is derived from an EMBL/GenBank/DDBJ whole genome shotgun (WGS) entry which is preliminary data.</text>
</comment>
<evidence type="ECO:0000256" key="3">
    <source>
        <dbReference type="ARBA" id="ARBA00022500"/>
    </source>
</evidence>
<evidence type="ECO:0000256" key="10">
    <source>
        <dbReference type="SAM" id="Phobius"/>
    </source>
</evidence>
<dbReference type="InterPro" id="IPR003660">
    <property type="entry name" value="HAMP_dom"/>
</dbReference>
<evidence type="ECO:0000256" key="9">
    <source>
        <dbReference type="PROSITE-ProRule" id="PRU00284"/>
    </source>
</evidence>
<dbReference type="PANTHER" id="PTHR32089">
    <property type="entry name" value="METHYL-ACCEPTING CHEMOTAXIS PROTEIN MCPB"/>
    <property type="match status" value="1"/>
</dbReference>
<keyword evidence="14" id="KW-1185">Reference proteome</keyword>
<dbReference type="RefSeq" id="WP_237345175.1">
    <property type="nucleotide sequence ID" value="NZ_JABWGX010000008.1"/>
</dbReference>
<dbReference type="SUPFAM" id="SSF103190">
    <property type="entry name" value="Sensory domain-like"/>
    <property type="match status" value="1"/>
</dbReference>
<evidence type="ECO:0000313" key="14">
    <source>
        <dbReference type="Proteomes" id="UP001241747"/>
    </source>
</evidence>
<dbReference type="PROSITE" id="PS50111">
    <property type="entry name" value="CHEMOTAXIS_TRANSDUC_2"/>
    <property type="match status" value="1"/>
</dbReference>
<dbReference type="InterPro" id="IPR004090">
    <property type="entry name" value="Chemotax_Me-accpt_rcpt"/>
</dbReference>
<keyword evidence="2" id="KW-1003">Cell membrane</keyword>
<feature type="transmembrane region" description="Helical" evidence="10">
    <location>
        <begin position="30"/>
        <end position="49"/>
    </location>
</feature>
<dbReference type="Gene3D" id="1.10.287.950">
    <property type="entry name" value="Methyl-accepting chemotaxis protein"/>
    <property type="match status" value="1"/>
</dbReference>
<dbReference type="PANTHER" id="PTHR32089:SF112">
    <property type="entry name" value="LYSOZYME-LIKE PROTEIN-RELATED"/>
    <property type="match status" value="1"/>
</dbReference>
<dbReference type="Proteomes" id="UP001241747">
    <property type="component" value="Unassembled WGS sequence"/>
</dbReference>
<evidence type="ECO:0000256" key="8">
    <source>
        <dbReference type="ARBA" id="ARBA00029447"/>
    </source>
</evidence>
<dbReference type="EMBL" id="JAUSVY010000002">
    <property type="protein sequence ID" value="MDQ0504054.1"/>
    <property type="molecule type" value="Genomic_DNA"/>
</dbReference>
<dbReference type="InterPro" id="IPR004089">
    <property type="entry name" value="MCPsignal_dom"/>
</dbReference>
<keyword evidence="4 10" id="KW-0812">Transmembrane</keyword>
<evidence type="ECO:0000259" key="11">
    <source>
        <dbReference type="PROSITE" id="PS50111"/>
    </source>
</evidence>
<comment type="similarity">
    <text evidence="8">Belongs to the methyl-accepting chemotaxis (MCP) protein family.</text>
</comment>
<evidence type="ECO:0000256" key="1">
    <source>
        <dbReference type="ARBA" id="ARBA00004651"/>
    </source>
</evidence>
<protein>
    <submittedName>
        <fullName evidence="13">Methyl-accepting chemotaxis protein</fullName>
    </submittedName>
</protein>
<dbReference type="Pfam" id="PF00672">
    <property type="entry name" value="HAMP"/>
    <property type="match status" value="1"/>
</dbReference>
<evidence type="ECO:0000256" key="4">
    <source>
        <dbReference type="ARBA" id="ARBA00022692"/>
    </source>
</evidence>
<evidence type="ECO:0000313" key="13">
    <source>
        <dbReference type="EMBL" id="MDQ0504054.1"/>
    </source>
</evidence>
<keyword evidence="7 9" id="KW-0807">Transducer</keyword>
<accession>A0ABU0LA87</accession>
<dbReference type="PRINTS" id="PR00260">
    <property type="entry name" value="CHEMTRNSDUCR"/>
</dbReference>
<reference evidence="13 14" key="1">
    <citation type="submission" date="2023-07" db="EMBL/GenBank/DDBJ databases">
        <title>Genomic Encyclopedia of Type Strains, Phase IV (KMG-IV): sequencing the most valuable type-strain genomes for metagenomic binning, comparative biology and taxonomic classification.</title>
        <authorList>
            <person name="Goeker M."/>
        </authorList>
    </citation>
    <scope>NUCLEOTIDE SEQUENCE [LARGE SCALE GENOMIC DNA]</scope>
    <source>
        <strain evidence="13 14">DSM 3770</strain>
    </source>
</reference>
<dbReference type="InterPro" id="IPR029151">
    <property type="entry name" value="Sensor-like_sf"/>
</dbReference>
<dbReference type="CDD" id="cd12912">
    <property type="entry name" value="PDC2_MCP_like"/>
    <property type="match status" value="1"/>
</dbReference>
<evidence type="ECO:0000259" key="12">
    <source>
        <dbReference type="PROSITE" id="PS50885"/>
    </source>
</evidence>
<gene>
    <name evidence="13" type="ORF">QOZ94_000828</name>
</gene>
<comment type="subcellular location">
    <subcellularLocation>
        <location evidence="1">Cell membrane</location>
        <topology evidence="1">Multi-pass membrane protein</topology>
    </subcellularLocation>
</comment>
<dbReference type="SUPFAM" id="SSF58104">
    <property type="entry name" value="Methyl-accepting chemotaxis protein (MCP) signaling domain"/>
    <property type="match status" value="1"/>
</dbReference>
<dbReference type="Pfam" id="PF02743">
    <property type="entry name" value="dCache_1"/>
    <property type="match status" value="1"/>
</dbReference>
<name>A0ABU0LA87_XANAG</name>
<dbReference type="InterPro" id="IPR033479">
    <property type="entry name" value="dCache_1"/>
</dbReference>
<evidence type="ECO:0000256" key="7">
    <source>
        <dbReference type="ARBA" id="ARBA00023224"/>
    </source>
</evidence>
<keyword evidence="5 10" id="KW-1133">Transmembrane helix</keyword>
<organism evidence="13 14">
    <name type="scientific">Xanthobacter agilis</name>
    <dbReference type="NCBI Taxonomy" id="47492"/>
    <lineage>
        <taxon>Bacteria</taxon>
        <taxon>Pseudomonadati</taxon>
        <taxon>Pseudomonadota</taxon>
        <taxon>Alphaproteobacteria</taxon>
        <taxon>Hyphomicrobiales</taxon>
        <taxon>Xanthobacteraceae</taxon>
        <taxon>Xanthobacter</taxon>
    </lineage>
</organism>
<evidence type="ECO:0000256" key="5">
    <source>
        <dbReference type="ARBA" id="ARBA00022989"/>
    </source>
</evidence>
<dbReference type="Gene3D" id="6.10.340.10">
    <property type="match status" value="1"/>
</dbReference>
<dbReference type="SMART" id="SM00304">
    <property type="entry name" value="HAMP"/>
    <property type="match status" value="1"/>
</dbReference>
<evidence type="ECO:0000256" key="6">
    <source>
        <dbReference type="ARBA" id="ARBA00023136"/>
    </source>
</evidence>
<feature type="domain" description="Methyl-accepting transducer" evidence="11">
    <location>
        <begin position="409"/>
        <end position="642"/>
    </location>
</feature>
<evidence type="ECO:0000256" key="2">
    <source>
        <dbReference type="ARBA" id="ARBA00022475"/>
    </source>
</evidence>
<keyword evidence="3" id="KW-0145">Chemotaxis</keyword>
<feature type="transmembrane region" description="Helical" evidence="10">
    <location>
        <begin position="293"/>
        <end position="314"/>
    </location>
</feature>
<proteinExistence type="inferred from homology"/>
<dbReference type="PROSITE" id="PS50885">
    <property type="entry name" value="HAMP"/>
    <property type="match status" value="1"/>
</dbReference>